<evidence type="ECO:0000256" key="7">
    <source>
        <dbReference type="SAM" id="Phobius"/>
    </source>
</evidence>
<dbReference type="InterPro" id="IPR035973">
    <property type="entry name" value="Cyt_c_oxidase_su3-like_sf"/>
</dbReference>
<evidence type="ECO:0000256" key="3">
    <source>
        <dbReference type="ARBA" id="ARBA00022692"/>
    </source>
</evidence>
<feature type="transmembrane region" description="Helical" evidence="7">
    <location>
        <begin position="88"/>
        <end position="107"/>
    </location>
</feature>
<protein>
    <submittedName>
        <fullName evidence="9">Cytochrome c oxidase subunit 3</fullName>
    </submittedName>
</protein>
<feature type="transmembrane region" description="Helical" evidence="7">
    <location>
        <begin position="170"/>
        <end position="187"/>
    </location>
</feature>
<feature type="domain" description="Heme-copper oxidase subunit III family profile" evidence="8">
    <location>
        <begin position="1"/>
        <end position="189"/>
    </location>
</feature>
<dbReference type="PANTHER" id="PTHR11403:SF10">
    <property type="entry name" value="CYTOCHROME C OXIDASE"/>
    <property type="match status" value="1"/>
</dbReference>
<feature type="transmembrane region" description="Helical" evidence="7">
    <location>
        <begin position="52"/>
        <end position="76"/>
    </location>
</feature>
<evidence type="ECO:0000256" key="5">
    <source>
        <dbReference type="ARBA" id="ARBA00023136"/>
    </source>
</evidence>
<sequence length="189" mass="21550">MALKKTEGTQFKMHPQKFAMWLFMVSVVMLFAAFTSAYVVKQSSGVWLDFDLPFMFDITTGIVVLSSVFMHLAYHYAKTNEIKKLKTFLVLTAITGFAFLAGQLIAWQELINDGVFFVGNPAGSFVYVLSGLHGFHLVSAVIFLFIVVISAFKYKVHSKSLLRIEMCTTYWHFLGGIWLYLYLFLTLNH</sequence>
<gene>
    <name evidence="9" type="ORF">N7U62_13350</name>
</gene>
<dbReference type="Proteomes" id="UP001300692">
    <property type="component" value="Unassembled WGS sequence"/>
</dbReference>
<evidence type="ECO:0000256" key="6">
    <source>
        <dbReference type="RuleBase" id="RU003376"/>
    </source>
</evidence>
<keyword evidence="4 7" id="KW-1133">Transmembrane helix</keyword>
<evidence type="ECO:0000256" key="4">
    <source>
        <dbReference type="ARBA" id="ARBA00022989"/>
    </source>
</evidence>
<dbReference type="InterPro" id="IPR013833">
    <property type="entry name" value="Cyt_c_oxidase_su3_a-hlx"/>
</dbReference>
<accession>A0ABT3CVR9</accession>
<dbReference type="PROSITE" id="PS50253">
    <property type="entry name" value="COX3"/>
    <property type="match status" value="1"/>
</dbReference>
<evidence type="ECO:0000259" key="8">
    <source>
        <dbReference type="PROSITE" id="PS50253"/>
    </source>
</evidence>
<comment type="caution">
    <text evidence="9">The sequence shown here is derived from an EMBL/GenBank/DDBJ whole genome shotgun (WGS) entry which is preliminary data.</text>
</comment>
<comment type="similarity">
    <text evidence="2 6">Belongs to the cytochrome c oxidase subunit 3 family.</text>
</comment>
<evidence type="ECO:0000313" key="9">
    <source>
        <dbReference type="EMBL" id="MCV9387661.1"/>
    </source>
</evidence>
<name>A0ABT3CVR9_9BACT</name>
<dbReference type="SUPFAM" id="SSF81452">
    <property type="entry name" value="Cytochrome c oxidase subunit III-like"/>
    <property type="match status" value="1"/>
</dbReference>
<dbReference type="InterPro" id="IPR000298">
    <property type="entry name" value="Cyt_c_oxidase-like_su3"/>
</dbReference>
<feature type="transmembrane region" description="Helical" evidence="7">
    <location>
        <begin position="21"/>
        <end position="40"/>
    </location>
</feature>
<feature type="transmembrane region" description="Helical" evidence="7">
    <location>
        <begin position="127"/>
        <end position="149"/>
    </location>
</feature>
<evidence type="ECO:0000256" key="1">
    <source>
        <dbReference type="ARBA" id="ARBA00004141"/>
    </source>
</evidence>
<dbReference type="PANTHER" id="PTHR11403">
    <property type="entry name" value="CYTOCHROME C OXIDASE SUBUNIT III"/>
    <property type="match status" value="1"/>
</dbReference>
<reference evidence="9 10" key="1">
    <citation type="submission" date="2022-10" db="EMBL/GenBank/DDBJ databases">
        <title>Comparative genomics and taxonomic characterization of three novel marine species of genus Reichenbachiella exhibiting antioxidant and polysaccharide degradation activities.</title>
        <authorList>
            <person name="Muhammad N."/>
            <person name="Lee Y.-J."/>
            <person name="Ko J."/>
            <person name="Kim S.-G."/>
        </authorList>
    </citation>
    <scope>NUCLEOTIDE SEQUENCE [LARGE SCALE GENOMIC DNA]</scope>
    <source>
        <strain evidence="9 10">ABR2-5</strain>
    </source>
</reference>
<keyword evidence="10" id="KW-1185">Reference proteome</keyword>
<dbReference type="EMBL" id="JAOYOD010000001">
    <property type="protein sequence ID" value="MCV9387661.1"/>
    <property type="molecule type" value="Genomic_DNA"/>
</dbReference>
<comment type="subcellular location">
    <subcellularLocation>
        <location evidence="6">Cell membrane</location>
        <topology evidence="6">Multi-pass membrane protein</topology>
    </subcellularLocation>
    <subcellularLocation>
        <location evidence="1">Membrane</location>
        <topology evidence="1">Multi-pass membrane protein</topology>
    </subcellularLocation>
</comment>
<evidence type="ECO:0000313" key="10">
    <source>
        <dbReference type="Proteomes" id="UP001300692"/>
    </source>
</evidence>
<organism evidence="9 10">
    <name type="scientific">Reichenbachiella ulvae</name>
    <dbReference type="NCBI Taxonomy" id="2980104"/>
    <lineage>
        <taxon>Bacteria</taxon>
        <taxon>Pseudomonadati</taxon>
        <taxon>Bacteroidota</taxon>
        <taxon>Cytophagia</taxon>
        <taxon>Cytophagales</taxon>
        <taxon>Reichenbachiellaceae</taxon>
        <taxon>Reichenbachiella</taxon>
    </lineage>
</organism>
<dbReference type="Gene3D" id="1.20.120.80">
    <property type="entry name" value="Cytochrome c oxidase, subunit III, four-helix bundle"/>
    <property type="match status" value="1"/>
</dbReference>
<dbReference type="InterPro" id="IPR024791">
    <property type="entry name" value="Cyt_c/ubiquinol_Oxase_su3"/>
</dbReference>
<dbReference type="Pfam" id="PF00510">
    <property type="entry name" value="COX3"/>
    <property type="match status" value="1"/>
</dbReference>
<keyword evidence="5 7" id="KW-0472">Membrane</keyword>
<proteinExistence type="inferred from homology"/>
<evidence type="ECO:0000256" key="2">
    <source>
        <dbReference type="ARBA" id="ARBA00010581"/>
    </source>
</evidence>
<keyword evidence="3 6" id="KW-0812">Transmembrane</keyword>